<comment type="caution">
    <text evidence="5">Lacks conserved residue(s) required for the propagation of feature annotation.</text>
</comment>
<dbReference type="GO" id="GO:0006508">
    <property type="term" value="P:proteolysis"/>
    <property type="evidence" value="ECO:0007669"/>
    <property type="project" value="UniProtKB-KW"/>
</dbReference>
<evidence type="ECO:0000256" key="3">
    <source>
        <dbReference type="ARBA" id="ARBA00022801"/>
    </source>
</evidence>
<dbReference type="InterPro" id="IPR036213">
    <property type="entry name" value="Calpain_III_sf"/>
</dbReference>
<protein>
    <submittedName>
        <fullName evidence="7">Calpain-like protease palB/RIM13</fullName>
    </submittedName>
</protein>
<evidence type="ECO:0000256" key="1">
    <source>
        <dbReference type="ARBA" id="ARBA00010193"/>
    </source>
</evidence>
<name>A0A1B9GDH2_9TREE</name>
<evidence type="ECO:0000256" key="5">
    <source>
        <dbReference type="PROSITE-ProRule" id="PRU00239"/>
    </source>
</evidence>
<gene>
    <name evidence="7" type="ORF">I302_00562</name>
</gene>
<keyword evidence="2 7" id="KW-0645">Protease</keyword>
<dbReference type="PROSITE" id="PS50203">
    <property type="entry name" value="CALPAIN_CAT"/>
    <property type="match status" value="1"/>
</dbReference>
<evidence type="ECO:0000313" key="7">
    <source>
        <dbReference type="EMBL" id="OCF29071.1"/>
    </source>
</evidence>
<feature type="domain" description="Calpain catalytic" evidence="6">
    <location>
        <begin position="196"/>
        <end position="469"/>
    </location>
</feature>
<dbReference type="AlphaFoldDB" id="A0A1B9GDH2"/>
<dbReference type="SUPFAM" id="SSF49758">
    <property type="entry name" value="Calpain large subunit, middle domain (domain III)"/>
    <property type="match status" value="3"/>
</dbReference>
<dbReference type="EMBL" id="KI894018">
    <property type="protein sequence ID" value="OCF29071.1"/>
    <property type="molecule type" value="Genomic_DNA"/>
</dbReference>
<keyword evidence="4" id="KW-0788">Thiol protease</keyword>
<evidence type="ECO:0000259" key="6">
    <source>
        <dbReference type="PROSITE" id="PS50203"/>
    </source>
</evidence>
<evidence type="ECO:0000256" key="4">
    <source>
        <dbReference type="ARBA" id="ARBA00022807"/>
    </source>
</evidence>
<dbReference type="OrthoDB" id="167576at2759"/>
<dbReference type="InterPro" id="IPR022683">
    <property type="entry name" value="Calpain_III"/>
</dbReference>
<dbReference type="InterPro" id="IPR038765">
    <property type="entry name" value="Papain-like_cys_pep_sf"/>
</dbReference>
<keyword evidence="3" id="KW-0378">Hydrolase</keyword>
<dbReference type="InterPro" id="IPR001300">
    <property type="entry name" value="Peptidase_C2_calpain_cat"/>
</dbReference>
<organism evidence="7">
    <name type="scientific">Kwoniella bestiolae CBS 10118</name>
    <dbReference type="NCBI Taxonomy" id="1296100"/>
    <lineage>
        <taxon>Eukaryota</taxon>
        <taxon>Fungi</taxon>
        <taxon>Dikarya</taxon>
        <taxon>Basidiomycota</taxon>
        <taxon>Agaricomycotina</taxon>
        <taxon>Tremellomycetes</taxon>
        <taxon>Tremellales</taxon>
        <taxon>Cryptococcaceae</taxon>
        <taxon>Kwoniella</taxon>
    </lineage>
</organism>
<dbReference type="GO" id="GO:0004198">
    <property type="term" value="F:calcium-dependent cysteine-type endopeptidase activity"/>
    <property type="evidence" value="ECO:0007669"/>
    <property type="project" value="InterPro"/>
</dbReference>
<dbReference type="SUPFAM" id="SSF54001">
    <property type="entry name" value="Cysteine proteinases"/>
    <property type="match status" value="1"/>
</dbReference>
<dbReference type="PANTHER" id="PTHR46143:SF1">
    <property type="entry name" value="CALPAIN-7"/>
    <property type="match status" value="1"/>
</dbReference>
<dbReference type="SMART" id="SM00230">
    <property type="entry name" value="CysPc"/>
    <property type="match status" value="1"/>
</dbReference>
<dbReference type="VEuPathDB" id="FungiDB:I302_00562"/>
<proteinExistence type="inferred from homology"/>
<reference evidence="7" key="1">
    <citation type="submission" date="2013-07" db="EMBL/GenBank/DDBJ databases">
        <title>The Genome Sequence of Cryptococcus bestiolae CBS10118.</title>
        <authorList>
            <consortium name="The Broad Institute Genome Sequencing Platform"/>
            <person name="Cuomo C."/>
            <person name="Litvintseva A."/>
            <person name="Chen Y."/>
            <person name="Heitman J."/>
            <person name="Sun S."/>
            <person name="Springer D."/>
            <person name="Dromer F."/>
            <person name="Young S.K."/>
            <person name="Zeng Q."/>
            <person name="Gargeya S."/>
            <person name="Fitzgerald M."/>
            <person name="Abouelleil A."/>
            <person name="Alvarado L."/>
            <person name="Berlin A.M."/>
            <person name="Chapman S.B."/>
            <person name="Dewar J."/>
            <person name="Goldberg J."/>
            <person name="Griggs A."/>
            <person name="Gujja S."/>
            <person name="Hansen M."/>
            <person name="Howarth C."/>
            <person name="Imamovic A."/>
            <person name="Larimer J."/>
            <person name="McCowan C."/>
            <person name="Murphy C."/>
            <person name="Pearson M."/>
            <person name="Priest M."/>
            <person name="Roberts A."/>
            <person name="Saif S."/>
            <person name="Shea T."/>
            <person name="Sykes S."/>
            <person name="Wortman J."/>
            <person name="Nusbaum C."/>
            <person name="Birren B."/>
        </authorList>
    </citation>
    <scope>NUCLEOTIDE SEQUENCE [LARGE SCALE GENOMIC DNA]</scope>
    <source>
        <strain evidence="7">CBS 10118</strain>
    </source>
</reference>
<sequence length="833" mass="91959">MSYQSLSSSGLAIPSGASSMSFKTYEQGLKQATDQANKAIQIESSLSSLSPIASPLPTLQKAFPAYISAGESYSHLLASSLVPLTEVGNIRKKWRLVLERAEKIKNRIESLGGQVGKVEIGDEGEESAVIRRGSRINNIECPVWTGEPRDSEFRGEKFIDDRQPDLAEEQLIHQPRWRDVPIQSWTENGQEDRWILKQGPVSDCSVVAAMGVGLEHDRQFGQGLNRANLFPKSEDGRSRRSENGKHVLKLLLNGAWRKVVFDSLLPHTPDPKPLYTTCHPANTFDSSSSASVGAPWIPLALKGYFKAFGGYSIKGSNPAPDIYAYTGWIPERVSFKEGFQREKEWRRIFERWKQGEVKISLGTGEKVSEGLVRLHAYGVVALRDKGSERLVDVFDPGATSFTMSWDRICSEFEALHLNWKPDLMPMVATRHWSWPKPKSYSPSGSAVTTHPQYRLQITAPSSDDQEIWVLLSQHITSKDRPLDDVALHVFEEYGHRSGSGRLIRPEKADQTSPYANDMHILVRYPLRRTTSSLLIIPARDRGNFQTGFTLKAFASHGSTLKLDRISQTMPFSQVISGSLNSRNAGGHPGHPTHIFNPQYKVVLQAPPRGGSIEGRITLQGEKERAWNVKLLWGKGELVSDVSEDMVVADTGSYSYGMTYCDIPSVNPGTYTLVVSSFEPDHTGPFTVSFESTAPVDITPIPAEGAGMYSRIVNGAWTEHSAGGRPSARGYDRNPRIAVILPSPGTVLSRLYLPTPSSTSINLTIFRRSTGGGLGEQICTTGPYADTLSGVSTGKVKLDQGVYVFVPSSYEPIRTKWVLKVWSDVAITVEPVSI</sequence>
<dbReference type="PANTHER" id="PTHR46143">
    <property type="entry name" value="CALPAIN-7"/>
    <property type="match status" value="1"/>
</dbReference>
<comment type="similarity">
    <text evidence="1">Belongs to the peptidase C2 family. PalB/RIM13 subfamily.</text>
</comment>
<evidence type="ECO:0000256" key="2">
    <source>
        <dbReference type="ARBA" id="ARBA00022670"/>
    </source>
</evidence>
<dbReference type="Pfam" id="PF00648">
    <property type="entry name" value="Peptidase_C2"/>
    <property type="match status" value="1"/>
</dbReference>
<dbReference type="SMART" id="SM00720">
    <property type="entry name" value="calpain_III"/>
    <property type="match status" value="1"/>
</dbReference>
<reference evidence="7" key="2">
    <citation type="submission" date="2014-01" db="EMBL/GenBank/DDBJ databases">
        <title>Evolution of pathogenesis and genome organization in the Tremellales.</title>
        <authorList>
            <person name="Cuomo C."/>
            <person name="Litvintseva A."/>
            <person name="Heitman J."/>
            <person name="Chen Y."/>
            <person name="Sun S."/>
            <person name="Springer D."/>
            <person name="Dromer F."/>
            <person name="Young S."/>
            <person name="Zeng Q."/>
            <person name="Chapman S."/>
            <person name="Gujja S."/>
            <person name="Saif S."/>
            <person name="Birren B."/>
        </authorList>
    </citation>
    <scope>NUCLEOTIDE SEQUENCE</scope>
    <source>
        <strain evidence="7">CBS 10118</strain>
    </source>
</reference>
<dbReference type="Gene3D" id="2.60.120.380">
    <property type="match status" value="2"/>
</dbReference>
<dbReference type="InterPro" id="IPR051297">
    <property type="entry name" value="PalB/RIM13"/>
</dbReference>
<accession>A0A1B9GDH2</accession>
<dbReference type="STRING" id="1296100.A0A1B9GDH2"/>